<dbReference type="RefSeq" id="WP_116733249.1">
    <property type="nucleotide sequence ID" value="NZ_CP033133.1"/>
</dbReference>
<dbReference type="Proteomes" id="UP000279962">
    <property type="component" value="Chromosome"/>
</dbReference>
<feature type="transmembrane region" description="Helical" evidence="1">
    <location>
        <begin position="44"/>
        <end position="63"/>
    </location>
</feature>
<keyword evidence="1" id="KW-0472">Membrane</keyword>
<dbReference type="InterPro" id="IPR006597">
    <property type="entry name" value="Sel1-like"/>
</dbReference>
<keyword evidence="1" id="KW-0812">Transmembrane</keyword>
<dbReference type="InterPro" id="IPR011990">
    <property type="entry name" value="TPR-like_helical_dom_sf"/>
</dbReference>
<gene>
    <name evidence="2" type="ORF">CDG68_09995</name>
</gene>
<protein>
    <submittedName>
        <fullName evidence="2">Sel1 repeat family protein</fullName>
    </submittedName>
</protein>
<sequence>MKIQCKNCGFTETTNKELFVKVLGAAMPAFGFFAWTSFLFAGTGFAMAICIAIIAGGPALLMYKDEIVRWLASKGYKCPKCGHEHWVAMGDHVDSSQSKEFEQQKTSVGVRSANVEESNTQVEHVKKPRIKVIDISAPFILNSQEITDHHLAKELKELGSVNNGAAENRLARMYYVGVGSKQNYMKTFEYSNIAAQKGNKDAQLRLSNLYRNGWGVVKNEELAAFWLEQSRLK</sequence>
<dbReference type="PANTHER" id="PTHR11102:SF160">
    <property type="entry name" value="ERAD-ASSOCIATED E3 UBIQUITIN-PROTEIN LIGASE COMPONENT HRD3"/>
    <property type="match status" value="1"/>
</dbReference>
<dbReference type="Gene3D" id="1.25.40.10">
    <property type="entry name" value="Tetratricopeptide repeat domain"/>
    <property type="match status" value="1"/>
</dbReference>
<dbReference type="EMBL" id="CP033133">
    <property type="protein sequence ID" value="AYO53942.1"/>
    <property type="molecule type" value="Genomic_DNA"/>
</dbReference>
<dbReference type="PANTHER" id="PTHR11102">
    <property type="entry name" value="SEL-1-LIKE PROTEIN"/>
    <property type="match status" value="1"/>
</dbReference>
<proteinExistence type="predicted"/>
<reference evidence="2 3" key="1">
    <citation type="submission" date="2018-10" db="EMBL/GenBank/DDBJ databases">
        <title>The complete genome of Acinetobacter wuhouensis strain WCHAW010062.</title>
        <authorList>
            <person name="Hu Y."/>
            <person name="Long H."/>
            <person name="Feng Y."/>
            <person name="Zong Z."/>
        </authorList>
    </citation>
    <scope>NUCLEOTIDE SEQUENCE [LARGE SCALE GENOMIC DNA]</scope>
    <source>
        <strain evidence="2 3">WCHAW010062</strain>
    </source>
</reference>
<evidence type="ECO:0000313" key="2">
    <source>
        <dbReference type="EMBL" id="AYO53942.1"/>
    </source>
</evidence>
<dbReference type="InterPro" id="IPR050767">
    <property type="entry name" value="Sel1_AlgK"/>
</dbReference>
<evidence type="ECO:0000313" key="3">
    <source>
        <dbReference type="Proteomes" id="UP000279962"/>
    </source>
</evidence>
<organism evidence="2 3">
    <name type="scientific">Acinetobacter wuhouensis</name>
    <dbReference type="NCBI Taxonomy" id="1879050"/>
    <lineage>
        <taxon>Bacteria</taxon>
        <taxon>Pseudomonadati</taxon>
        <taxon>Pseudomonadota</taxon>
        <taxon>Gammaproteobacteria</taxon>
        <taxon>Moraxellales</taxon>
        <taxon>Moraxellaceae</taxon>
        <taxon>Acinetobacter</taxon>
    </lineage>
</organism>
<dbReference type="SMART" id="SM00671">
    <property type="entry name" value="SEL1"/>
    <property type="match status" value="2"/>
</dbReference>
<name>A0A3G2T1U0_9GAMM</name>
<feature type="transmembrane region" description="Helical" evidence="1">
    <location>
        <begin position="18"/>
        <end position="38"/>
    </location>
</feature>
<dbReference type="AlphaFoldDB" id="A0A3G2T1U0"/>
<evidence type="ECO:0000256" key="1">
    <source>
        <dbReference type="SAM" id="Phobius"/>
    </source>
</evidence>
<dbReference type="SUPFAM" id="SSF81901">
    <property type="entry name" value="HCP-like"/>
    <property type="match status" value="1"/>
</dbReference>
<dbReference type="Pfam" id="PF08238">
    <property type="entry name" value="Sel1"/>
    <property type="match status" value="2"/>
</dbReference>
<keyword evidence="1" id="KW-1133">Transmembrane helix</keyword>
<accession>A0A3G2T1U0</accession>